<feature type="compositionally biased region" description="Basic and acidic residues" evidence="1">
    <location>
        <begin position="75"/>
        <end position="87"/>
    </location>
</feature>
<comment type="caution">
    <text evidence="2">The sequence shown here is derived from an EMBL/GenBank/DDBJ whole genome shotgun (WGS) entry which is preliminary data.</text>
</comment>
<dbReference type="Proteomes" id="UP001179952">
    <property type="component" value="Unassembled WGS sequence"/>
</dbReference>
<evidence type="ECO:0000256" key="1">
    <source>
        <dbReference type="SAM" id="MobiDB-lite"/>
    </source>
</evidence>
<protein>
    <submittedName>
        <fullName evidence="2">Uncharacterized protein</fullName>
    </submittedName>
</protein>
<proteinExistence type="predicted"/>
<evidence type="ECO:0000313" key="2">
    <source>
        <dbReference type="EMBL" id="KAK1271300.1"/>
    </source>
</evidence>
<keyword evidence="3" id="KW-1185">Reference proteome</keyword>
<gene>
    <name evidence="2" type="ORF">QJS04_geneDACA004470</name>
</gene>
<sequence length="87" mass="9506">MATSRAATSGVVKGRRTEKGQGSQSSWFPQDGRYERGETSKQAKEEDKGKAPVLLTSQGVARCLGRTKAGRRCRPIGDDRRLPDSQL</sequence>
<feature type="compositionally biased region" description="Basic and acidic residues" evidence="1">
    <location>
        <begin position="32"/>
        <end position="50"/>
    </location>
</feature>
<feature type="region of interest" description="Disordered" evidence="1">
    <location>
        <begin position="66"/>
        <end position="87"/>
    </location>
</feature>
<accession>A0AAV9B4I1</accession>
<organism evidence="2 3">
    <name type="scientific">Acorus gramineus</name>
    <name type="common">Dwarf sweet flag</name>
    <dbReference type="NCBI Taxonomy" id="55184"/>
    <lineage>
        <taxon>Eukaryota</taxon>
        <taxon>Viridiplantae</taxon>
        <taxon>Streptophyta</taxon>
        <taxon>Embryophyta</taxon>
        <taxon>Tracheophyta</taxon>
        <taxon>Spermatophyta</taxon>
        <taxon>Magnoliopsida</taxon>
        <taxon>Liliopsida</taxon>
        <taxon>Acoraceae</taxon>
        <taxon>Acorus</taxon>
    </lineage>
</organism>
<dbReference type="AlphaFoldDB" id="A0AAV9B4I1"/>
<name>A0AAV9B4I1_ACOGR</name>
<dbReference type="EMBL" id="JAUJYN010000005">
    <property type="protein sequence ID" value="KAK1271300.1"/>
    <property type="molecule type" value="Genomic_DNA"/>
</dbReference>
<reference evidence="2" key="2">
    <citation type="submission" date="2023-06" db="EMBL/GenBank/DDBJ databases">
        <authorList>
            <person name="Ma L."/>
            <person name="Liu K.-W."/>
            <person name="Li Z."/>
            <person name="Hsiao Y.-Y."/>
            <person name="Qi Y."/>
            <person name="Fu T."/>
            <person name="Tang G."/>
            <person name="Zhang D."/>
            <person name="Sun W.-H."/>
            <person name="Liu D.-K."/>
            <person name="Li Y."/>
            <person name="Chen G.-Z."/>
            <person name="Liu X.-D."/>
            <person name="Liao X.-Y."/>
            <person name="Jiang Y.-T."/>
            <person name="Yu X."/>
            <person name="Hao Y."/>
            <person name="Huang J."/>
            <person name="Zhao X.-W."/>
            <person name="Ke S."/>
            <person name="Chen Y.-Y."/>
            <person name="Wu W.-L."/>
            <person name="Hsu J.-L."/>
            <person name="Lin Y.-F."/>
            <person name="Huang M.-D."/>
            <person name="Li C.-Y."/>
            <person name="Huang L."/>
            <person name="Wang Z.-W."/>
            <person name="Zhao X."/>
            <person name="Zhong W.-Y."/>
            <person name="Peng D.-H."/>
            <person name="Ahmad S."/>
            <person name="Lan S."/>
            <person name="Zhang J.-S."/>
            <person name="Tsai W.-C."/>
            <person name="Van De Peer Y."/>
            <person name="Liu Z.-J."/>
        </authorList>
    </citation>
    <scope>NUCLEOTIDE SEQUENCE</scope>
    <source>
        <strain evidence="2">SCP</strain>
        <tissue evidence="2">Leaves</tissue>
    </source>
</reference>
<evidence type="ECO:0000313" key="3">
    <source>
        <dbReference type="Proteomes" id="UP001179952"/>
    </source>
</evidence>
<feature type="region of interest" description="Disordered" evidence="1">
    <location>
        <begin position="1"/>
        <end position="54"/>
    </location>
</feature>
<reference evidence="2" key="1">
    <citation type="journal article" date="2023" name="Nat. Commun.">
        <title>Diploid and tetraploid genomes of Acorus and the evolution of monocots.</title>
        <authorList>
            <person name="Ma L."/>
            <person name="Liu K.W."/>
            <person name="Li Z."/>
            <person name="Hsiao Y.Y."/>
            <person name="Qi Y."/>
            <person name="Fu T."/>
            <person name="Tang G.D."/>
            <person name="Zhang D."/>
            <person name="Sun W.H."/>
            <person name="Liu D.K."/>
            <person name="Li Y."/>
            <person name="Chen G.Z."/>
            <person name="Liu X.D."/>
            <person name="Liao X.Y."/>
            <person name="Jiang Y.T."/>
            <person name="Yu X."/>
            <person name="Hao Y."/>
            <person name="Huang J."/>
            <person name="Zhao X.W."/>
            <person name="Ke S."/>
            <person name="Chen Y.Y."/>
            <person name="Wu W.L."/>
            <person name="Hsu J.L."/>
            <person name="Lin Y.F."/>
            <person name="Huang M.D."/>
            <person name="Li C.Y."/>
            <person name="Huang L."/>
            <person name="Wang Z.W."/>
            <person name="Zhao X."/>
            <person name="Zhong W.Y."/>
            <person name="Peng D.H."/>
            <person name="Ahmad S."/>
            <person name="Lan S."/>
            <person name="Zhang J.S."/>
            <person name="Tsai W.C."/>
            <person name="Van de Peer Y."/>
            <person name="Liu Z.J."/>
        </authorList>
    </citation>
    <scope>NUCLEOTIDE SEQUENCE</scope>
    <source>
        <strain evidence="2">SCP</strain>
    </source>
</reference>